<organism evidence="5">
    <name type="scientific">marine sediment metagenome</name>
    <dbReference type="NCBI Taxonomy" id="412755"/>
    <lineage>
        <taxon>unclassified sequences</taxon>
        <taxon>metagenomes</taxon>
        <taxon>ecological metagenomes</taxon>
    </lineage>
</organism>
<dbReference type="GO" id="GO:0005524">
    <property type="term" value="F:ATP binding"/>
    <property type="evidence" value="ECO:0007669"/>
    <property type="project" value="UniProtKB-KW"/>
</dbReference>
<protein>
    <recommendedName>
        <fullName evidence="4">Carboxyltransferase domain-containing protein</fullName>
    </recommendedName>
</protein>
<evidence type="ECO:0000256" key="1">
    <source>
        <dbReference type="ARBA" id="ARBA00022741"/>
    </source>
</evidence>
<dbReference type="GO" id="GO:0016787">
    <property type="term" value="F:hydrolase activity"/>
    <property type="evidence" value="ECO:0007669"/>
    <property type="project" value="UniProtKB-KW"/>
</dbReference>
<keyword evidence="2" id="KW-0378">Hydrolase</keyword>
<accession>A0A0F9XXW3</accession>
<evidence type="ECO:0000259" key="4">
    <source>
        <dbReference type="SMART" id="SM00797"/>
    </source>
</evidence>
<keyword evidence="1" id="KW-0547">Nucleotide-binding</keyword>
<feature type="domain" description="Carboxyltransferase" evidence="4">
    <location>
        <begin position="34"/>
        <end position="314"/>
    </location>
</feature>
<dbReference type="AlphaFoldDB" id="A0A0F9XXW3"/>
<proteinExistence type="predicted"/>
<dbReference type="PANTHER" id="PTHR43309:SF4">
    <property type="entry name" value="CARBOXYLTRANSFERASE DOMAIN-CONTAINING PROTEIN"/>
    <property type="match status" value="1"/>
</dbReference>
<comment type="caution">
    <text evidence="5">The sequence shown here is derived from an EMBL/GenBank/DDBJ whole genome shotgun (WGS) entry which is preliminary data.</text>
</comment>
<keyword evidence="3" id="KW-0067">ATP-binding</keyword>
<evidence type="ECO:0000256" key="2">
    <source>
        <dbReference type="ARBA" id="ARBA00022801"/>
    </source>
</evidence>
<gene>
    <name evidence="5" type="ORF">LCGC14_0159320</name>
</gene>
<dbReference type="InterPro" id="IPR003778">
    <property type="entry name" value="CT_A_B"/>
</dbReference>
<name>A0A0F9XXW3_9ZZZZ</name>
<evidence type="ECO:0000256" key="3">
    <source>
        <dbReference type="ARBA" id="ARBA00022840"/>
    </source>
</evidence>
<dbReference type="Gene3D" id="2.40.100.10">
    <property type="entry name" value="Cyclophilin-like"/>
    <property type="match status" value="1"/>
</dbReference>
<dbReference type="Pfam" id="PF02626">
    <property type="entry name" value="CT_A_B"/>
    <property type="match status" value="1"/>
</dbReference>
<sequence>MSQTAINDARKGMLVKQVGPLALIQDAGRFGVGHLGVTQGGAADWISFRWANWLLGNAPNSAALEIVMGGGLSFETESEVRLALAGADLDAQLDGKPLAPNTSFKLLPGQRLVFRQPRLGLRAYLAFPGGLNAPEVLGSRACTAREQIGGLHEDGKPLKVGDHLTWKGTAPAVRRIVEGQGPRMPVSGCHLPIVLGSQIASFSGRTLFQAFNQPWTVDNRADRMGVRLTGPGLHGSLTGIISEGIPLGAVQIPPDGQPIVLMNDRQTIGGYPRLGALTPIACATLSQCLPGTEVWLTPVSASQAQDDYRQQLRVWGSP</sequence>
<reference evidence="5" key="1">
    <citation type="journal article" date="2015" name="Nature">
        <title>Complex archaea that bridge the gap between prokaryotes and eukaryotes.</title>
        <authorList>
            <person name="Spang A."/>
            <person name="Saw J.H."/>
            <person name="Jorgensen S.L."/>
            <person name="Zaremba-Niedzwiedzka K."/>
            <person name="Martijn J."/>
            <person name="Lind A.E."/>
            <person name="van Eijk R."/>
            <person name="Schleper C."/>
            <person name="Guy L."/>
            <person name="Ettema T.J."/>
        </authorList>
    </citation>
    <scope>NUCLEOTIDE SEQUENCE</scope>
</reference>
<dbReference type="PANTHER" id="PTHR43309">
    <property type="entry name" value="5-OXOPROLINASE SUBUNIT C"/>
    <property type="match status" value="1"/>
</dbReference>
<dbReference type="EMBL" id="LAZR01000059">
    <property type="protein sequence ID" value="KKN97243.1"/>
    <property type="molecule type" value="Genomic_DNA"/>
</dbReference>
<dbReference type="SMART" id="SM00797">
    <property type="entry name" value="AHS2"/>
    <property type="match status" value="1"/>
</dbReference>
<dbReference type="InterPro" id="IPR052708">
    <property type="entry name" value="PxpC"/>
</dbReference>
<evidence type="ECO:0000313" key="5">
    <source>
        <dbReference type="EMBL" id="KKN97243.1"/>
    </source>
</evidence>
<dbReference type="InterPro" id="IPR029000">
    <property type="entry name" value="Cyclophilin-like_dom_sf"/>
</dbReference>